<evidence type="ECO:0000256" key="1">
    <source>
        <dbReference type="SAM" id="SignalP"/>
    </source>
</evidence>
<dbReference type="KEGG" id="sbae:DSM104329_00384"/>
<dbReference type="EMBL" id="CP087164">
    <property type="protein sequence ID" value="UGS34015.1"/>
    <property type="molecule type" value="Genomic_DNA"/>
</dbReference>
<feature type="signal peptide" evidence="1">
    <location>
        <begin position="1"/>
        <end position="26"/>
    </location>
</feature>
<keyword evidence="1" id="KW-0732">Signal</keyword>
<reference evidence="2" key="1">
    <citation type="journal article" date="2022" name="Int. J. Syst. Evol. Microbiol.">
        <title>Pseudomonas aegrilactucae sp. nov. and Pseudomonas morbosilactucae sp. nov., pathogens causing bacterial rot of lettuce in Japan.</title>
        <authorList>
            <person name="Sawada H."/>
            <person name="Fujikawa T."/>
            <person name="Satou M."/>
        </authorList>
    </citation>
    <scope>NUCLEOTIDE SEQUENCE</scope>
    <source>
        <strain evidence="2">0166_1</strain>
    </source>
</reference>
<dbReference type="Proteomes" id="UP001162834">
    <property type="component" value="Chromosome"/>
</dbReference>
<organism evidence="2 3">
    <name type="scientific">Capillimicrobium parvum</name>
    <dbReference type="NCBI Taxonomy" id="2884022"/>
    <lineage>
        <taxon>Bacteria</taxon>
        <taxon>Bacillati</taxon>
        <taxon>Actinomycetota</taxon>
        <taxon>Thermoleophilia</taxon>
        <taxon>Solirubrobacterales</taxon>
        <taxon>Capillimicrobiaceae</taxon>
        <taxon>Capillimicrobium</taxon>
    </lineage>
</organism>
<proteinExistence type="predicted"/>
<keyword evidence="3" id="KW-1185">Reference proteome</keyword>
<dbReference type="AlphaFoldDB" id="A0A9E6XTT4"/>
<evidence type="ECO:0000313" key="2">
    <source>
        <dbReference type="EMBL" id="UGS34015.1"/>
    </source>
</evidence>
<feature type="chain" id="PRO_5038856303" description="Secreted protein" evidence="1">
    <location>
        <begin position="27"/>
        <end position="324"/>
    </location>
</feature>
<sequence length="324" mass="35559">MRMHGRAALLTLGLAALLLIPAAAGAKTATKHHLDMYKAEQHITLGESQSGTYTLSCPNGDIAADGMWRIDEVGPYNPQLADPDESPWTIASGVDVLGSYPSGNSQYTFRFRNTTSEDAQLKIWVTCLGKTTAPDTHSHSFVVGNIKTKGYGPLAQQDFVPSNSDIPCAADEVYIAPGWNVTAGDATPFSSYPEPNLSQWSYGFYVTSPNTSLTVYGRCLKYKTGPTNGHAHKLYAYHRTGPVEHFNKGNGVWEHQISCDEHQKGLVGGWSLFNAGHHWDNFPWHFLGMDPRIKARAYKTYGVGANGQFFLVCFNDRTSRPLAP</sequence>
<accession>A0A9E6XTT4</accession>
<name>A0A9E6XTT4_9ACTN</name>
<gene>
    <name evidence="2" type="ORF">DSM104329_00384</name>
</gene>
<dbReference type="RefSeq" id="WP_259313705.1">
    <property type="nucleotide sequence ID" value="NZ_CP087164.1"/>
</dbReference>
<evidence type="ECO:0008006" key="4">
    <source>
        <dbReference type="Google" id="ProtNLM"/>
    </source>
</evidence>
<evidence type="ECO:0000313" key="3">
    <source>
        <dbReference type="Proteomes" id="UP001162834"/>
    </source>
</evidence>
<protein>
    <recommendedName>
        <fullName evidence="4">Secreted protein</fullName>
    </recommendedName>
</protein>